<dbReference type="AlphaFoldDB" id="A0A803MEZ9"/>
<dbReference type="CDD" id="cd22160">
    <property type="entry name" value="F-box_AtFBL13-like"/>
    <property type="match status" value="1"/>
</dbReference>
<dbReference type="InterPro" id="IPR050232">
    <property type="entry name" value="FBL13/AtMIF1-like"/>
</dbReference>
<dbReference type="Pfam" id="PF08387">
    <property type="entry name" value="FBD"/>
    <property type="match status" value="1"/>
</dbReference>
<dbReference type="PANTHER" id="PTHR31900">
    <property type="entry name" value="F-BOX/RNI SUPERFAMILY PROTEIN-RELATED"/>
    <property type="match status" value="1"/>
</dbReference>
<reference evidence="2" key="2">
    <citation type="submission" date="2021-03" db="UniProtKB">
        <authorList>
            <consortium name="EnsemblPlants"/>
        </authorList>
    </citation>
    <scope>IDENTIFICATION</scope>
</reference>
<accession>A0A803MEZ9</accession>
<dbReference type="SMART" id="SM00256">
    <property type="entry name" value="FBOX"/>
    <property type="match status" value="1"/>
</dbReference>
<dbReference type="PANTHER" id="PTHR31900:SF31">
    <property type="entry name" value="F-BOX_LRR-REPEAT PROTEIN 13-LIKE"/>
    <property type="match status" value="1"/>
</dbReference>
<dbReference type="InterPro" id="IPR053781">
    <property type="entry name" value="F-box_AtFBL13-like"/>
</dbReference>
<proteinExistence type="predicted"/>
<dbReference type="Pfam" id="PF24758">
    <property type="entry name" value="LRR_At5g56370"/>
    <property type="match status" value="1"/>
</dbReference>
<dbReference type="InterPro" id="IPR006566">
    <property type="entry name" value="FBD"/>
</dbReference>
<reference evidence="2" key="1">
    <citation type="journal article" date="2017" name="Nature">
        <title>The genome of Chenopodium quinoa.</title>
        <authorList>
            <person name="Jarvis D.E."/>
            <person name="Ho Y.S."/>
            <person name="Lightfoot D.J."/>
            <person name="Schmoeckel S.M."/>
            <person name="Li B."/>
            <person name="Borm T.J.A."/>
            <person name="Ohyanagi H."/>
            <person name="Mineta K."/>
            <person name="Michell C.T."/>
            <person name="Saber N."/>
            <person name="Kharbatia N.M."/>
            <person name="Rupper R.R."/>
            <person name="Sharp A.R."/>
            <person name="Dally N."/>
            <person name="Boughton B.A."/>
            <person name="Woo Y.H."/>
            <person name="Gao G."/>
            <person name="Schijlen E.G.W.M."/>
            <person name="Guo X."/>
            <person name="Momin A.A."/>
            <person name="Negrao S."/>
            <person name="Al-Babili S."/>
            <person name="Gehring C."/>
            <person name="Roessner U."/>
            <person name="Jung C."/>
            <person name="Murphy K."/>
            <person name="Arold S.T."/>
            <person name="Gojobori T."/>
            <person name="van der Linden C.G."/>
            <person name="van Loo E.N."/>
            <person name="Jellen E.N."/>
            <person name="Maughan P.J."/>
            <person name="Tester M."/>
        </authorList>
    </citation>
    <scope>NUCLEOTIDE SEQUENCE [LARGE SCALE GENOMIC DNA]</scope>
    <source>
        <strain evidence="2">cv. PI 614886</strain>
    </source>
</reference>
<dbReference type="SMART" id="SM00579">
    <property type="entry name" value="FBD"/>
    <property type="match status" value="1"/>
</dbReference>
<dbReference type="Gene3D" id="1.20.1280.50">
    <property type="match status" value="1"/>
</dbReference>
<evidence type="ECO:0000259" key="1">
    <source>
        <dbReference type="PROSITE" id="PS50181"/>
    </source>
</evidence>
<dbReference type="PROSITE" id="PS50181">
    <property type="entry name" value="FBOX"/>
    <property type="match status" value="1"/>
</dbReference>
<protein>
    <recommendedName>
        <fullName evidence="1">F-box domain-containing protein</fullName>
    </recommendedName>
</protein>
<dbReference type="SUPFAM" id="SSF81383">
    <property type="entry name" value="F-box domain"/>
    <property type="match status" value="1"/>
</dbReference>
<dbReference type="Proteomes" id="UP000596660">
    <property type="component" value="Unplaced"/>
</dbReference>
<dbReference type="Gramene" id="AUR62028042-RA">
    <property type="protein sequence ID" value="AUR62028042-RA:cds"/>
    <property type="gene ID" value="AUR62028042"/>
</dbReference>
<dbReference type="SUPFAM" id="SSF52047">
    <property type="entry name" value="RNI-like"/>
    <property type="match status" value="1"/>
</dbReference>
<dbReference type="InterPro" id="IPR001810">
    <property type="entry name" value="F-box_dom"/>
</dbReference>
<sequence>MSENQHTLNPVRRRRRRLTDDGEDRLSSLPDAILTEILSCLPINSAATTSVLSRRWRHLWTGVTRFEIYNIKSRYPPDFLSIVSNILMHLTSPKIDVFKIQVRSIITLVIELDELESFFHEICRRNVQQLICNGEEYCDKYFPVPTCLLSCQSLVTLELFGSLEYDWEKNKNRDVQLKLPNLKKLTFCYLRQVPPWLDSLSESSPLLEELTLMFALFGYRQLPNTMPLLNLSFPNLKSLNLMVEACYEEPGVDVISIDAPKLTHLQINHIFGYHLGPLPYKGMSSIYNLELKLQQYCNVFTDLSVNVNLLMFSNLVHLTTTLDRVDLNGCKDLLVSLQCFPNLKHLHVKLEEMDYGSKMKHRNWHAPDIVPSCLMSKLKTIDIKGLQLSGSIGGLKLLGYILGNAKVLEKLYLEDVWFHERTKQETLWTECEFCRSLYKLPRSSSTCEVVFSGRFITSSSNTFKNGRLTFQ</sequence>
<dbReference type="Pfam" id="PF00646">
    <property type="entry name" value="F-box"/>
    <property type="match status" value="1"/>
</dbReference>
<feature type="domain" description="F-box" evidence="1">
    <location>
        <begin position="23"/>
        <end position="69"/>
    </location>
</feature>
<evidence type="ECO:0000313" key="2">
    <source>
        <dbReference type="EnsemblPlants" id="AUR62028042-RA:cds"/>
    </source>
</evidence>
<name>A0A803MEZ9_CHEQI</name>
<dbReference type="InterPro" id="IPR036047">
    <property type="entry name" value="F-box-like_dom_sf"/>
</dbReference>
<keyword evidence="3" id="KW-1185">Reference proteome</keyword>
<organism evidence="2 3">
    <name type="scientific">Chenopodium quinoa</name>
    <name type="common">Quinoa</name>
    <dbReference type="NCBI Taxonomy" id="63459"/>
    <lineage>
        <taxon>Eukaryota</taxon>
        <taxon>Viridiplantae</taxon>
        <taxon>Streptophyta</taxon>
        <taxon>Embryophyta</taxon>
        <taxon>Tracheophyta</taxon>
        <taxon>Spermatophyta</taxon>
        <taxon>Magnoliopsida</taxon>
        <taxon>eudicotyledons</taxon>
        <taxon>Gunneridae</taxon>
        <taxon>Pentapetalae</taxon>
        <taxon>Caryophyllales</taxon>
        <taxon>Chenopodiaceae</taxon>
        <taxon>Chenopodioideae</taxon>
        <taxon>Atripliceae</taxon>
        <taxon>Chenopodium</taxon>
    </lineage>
</organism>
<dbReference type="InterPro" id="IPR055411">
    <property type="entry name" value="LRR_FXL15/At3g58940/PEG3-like"/>
</dbReference>
<evidence type="ECO:0000313" key="3">
    <source>
        <dbReference type="Proteomes" id="UP000596660"/>
    </source>
</evidence>
<dbReference type="EnsemblPlants" id="AUR62028042-RA">
    <property type="protein sequence ID" value="AUR62028042-RA:cds"/>
    <property type="gene ID" value="AUR62028042"/>
</dbReference>